<protein>
    <submittedName>
        <fullName evidence="1">Uncharacterized protein</fullName>
    </submittedName>
</protein>
<dbReference type="Proteomes" id="UP000295632">
    <property type="component" value="Unassembled WGS sequence"/>
</dbReference>
<dbReference type="Pfam" id="PF07410">
    <property type="entry name" value="Phage_Gp111"/>
    <property type="match status" value="1"/>
</dbReference>
<sequence>MSHTIEIAEGSRKHKTWVAKIIGPSKEFRFDRWLVPQDKGNTRATKKFTLADGFYDVCDMGGRRYIKVVDGVAEPTTAAEIHKAIKNNQI</sequence>
<comment type="caution">
    <text evidence="1">The sequence shown here is derived from an EMBL/GenBank/DDBJ whole genome shotgun (WGS) entry which is preliminary data.</text>
</comment>
<dbReference type="RefSeq" id="WP_133580676.1">
    <property type="nucleotide sequence ID" value="NZ_SNYJ01000008.1"/>
</dbReference>
<dbReference type="InterPro" id="IPR010878">
    <property type="entry name" value="Gp111"/>
</dbReference>
<dbReference type="OrthoDB" id="2971804at2"/>
<keyword evidence="2" id="KW-1185">Reference proteome</keyword>
<accession>A0A4R6U3C1</accession>
<name>A0A4R6U3C1_9BACI</name>
<organism evidence="1 2">
    <name type="scientific">Aureibacillus halotolerans</name>
    <dbReference type="NCBI Taxonomy" id="1508390"/>
    <lineage>
        <taxon>Bacteria</taxon>
        <taxon>Bacillati</taxon>
        <taxon>Bacillota</taxon>
        <taxon>Bacilli</taxon>
        <taxon>Bacillales</taxon>
        <taxon>Bacillaceae</taxon>
        <taxon>Aureibacillus</taxon>
    </lineage>
</organism>
<dbReference type="EMBL" id="SNYJ01000008">
    <property type="protein sequence ID" value="TDQ39253.1"/>
    <property type="molecule type" value="Genomic_DNA"/>
</dbReference>
<reference evidence="1 2" key="1">
    <citation type="submission" date="2019-03" db="EMBL/GenBank/DDBJ databases">
        <title>Genomic Encyclopedia of Type Strains, Phase IV (KMG-IV): sequencing the most valuable type-strain genomes for metagenomic binning, comparative biology and taxonomic classification.</title>
        <authorList>
            <person name="Goeker M."/>
        </authorList>
    </citation>
    <scope>NUCLEOTIDE SEQUENCE [LARGE SCALE GENOMIC DNA]</scope>
    <source>
        <strain evidence="1 2">DSM 28697</strain>
    </source>
</reference>
<evidence type="ECO:0000313" key="2">
    <source>
        <dbReference type="Proteomes" id="UP000295632"/>
    </source>
</evidence>
<evidence type="ECO:0000313" key="1">
    <source>
        <dbReference type="EMBL" id="TDQ39253.1"/>
    </source>
</evidence>
<proteinExistence type="predicted"/>
<dbReference type="AlphaFoldDB" id="A0A4R6U3C1"/>
<gene>
    <name evidence="1" type="ORF">EV213_108205</name>
</gene>